<keyword evidence="1" id="KW-1133">Transmembrane helix</keyword>
<feature type="transmembrane region" description="Helical" evidence="1">
    <location>
        <begin position="41"/>
        <end position="59"/>
    </location>
</feature>
<accession>A0AAV9JKL7</accession>
<dbReference type="EMBL" id="JAVFHQ010000019">
    <property type="protein sequence ID" value="KAK4545453.1"/>
    <property type="molecule type" value="Genomic_DNA"/>
</dbReference>
<keyword evidence="1" id="KW-0472">Membrane</keyword>
<dbReference type="Proteomes" id="UP001324427">
    <property type="component" value="Unassembled WGS sequence"/>
</dbReference>
<dbReference type="PANTHER" id="PTHR37490:SF3">
    <property type="entry name" value="DUF3431 DOMAIN CONTAINING PROTEIN"/>
    <property type="match status" value="1"/>
</dbReference>
<organism evidence="2 3">
    <name type="scientific">Oleoguttula mirabilis</name>
    <dbReference type="NCBI Taxonomy" id="1507867"/>
    <lineage>
        <taxon>Eukaryota</taxon>
        <taxon>Fungi</taxon>
        <taxon>Dikarya</taxon>
        <taxon>Ascomycota</taxon>
        <taxon>Pezizomycotina</taxon>
        <taxon>Dothideomycetes</taxon>
        <taxon>Dothideomycetidae</taxon>
        <taxon>Mycosphaerellales</taxon>
        <taxon>Teratosphaeriaceae</taxon>
        <taxon>Oleoguttula</taxon>
    </lineage>
</organism>
<name>A0AAV9JKL7_9PEZI</name>
<proteinExistence type="predicted"/>
<evidence type="ECO:0000313" key="3">
    <source>
        <dbReference type="Proteomes" id="UP001324427"/>
    </source>
</evidence>
<evidence type="ECO:0000256" key="1">
    <source>
        <dbReference type="SAM" id="Phobius"/>
    </source>
</evidence>
<sequence length="469" mass="53588">MALSVLTITVAWQQALSAAVFLLAAFVITAHFRQHSMLRRFLPFAIVAGLSTLFLFTVFHNAAWRRLPQAVGLGDRYGGPTEEEKVNALPDLRASRPQDGGFGKVSEGVFKEPKVESFSPYPVGETKAVGSNYTKCLVIARTKEQWTGWIDEELGDMLDGGLLSKADYVVNDRSAPLHPPMNKGHEVMVYLSYIIDFYDKLADVNIFMHWHRFAWHNNELLNTDSALMVRHLSPERVARDGYMNLRCHWDPGCPAWMHPGATERNLEKQEERHIADSWAELFPLDPIPAVLAQPCCAQFAVSRERILALPKQRYVHLRDWILRTELSDYMSGRVFEYIWQFVFTASPIHCPSMSACYCDGYGLCFGSPKDFDHWFELRYEYEDLKEELRVWAEQADLIETARQKAKDGRLGGEEMLEVPQIGLDTWLGERIEALEVEMDGLKGRALERGKDPRLRAVEAGREWREGDGF</sequence>
<comment type="caution">
    <text evidence="2">The sequence shown here is derived from an EMBL/GenBank/DDBJ whole genome shotgun (WGS) entry which is preliminary data.</text>
</comment>
<keyword evidence="3" id="KW-1185">Reference proteome</keyword>
<dbReference type="AlphaFoldDB" id="A0AAV9JKL7"/>
<keyword evidence="1" id="KW-0812">Transmembrane</keyword>
<dbReference type="Pfam" id="PF11913">
    <property type="entry name" value="DUF3431"/>
    <property type="match status" value="1"/>
</dbReference>
<protein>
    <submittedName>
        <fullName evidence="2">Uncharacterized protein</fullName>
    </submittedName>
</protein>
<dbReference type="PANTHER" id="PTHR37490">
    <property type="entry name" value="EXPRESSED PROTEIN"/>
    <property type="match status" value="1"/>
</dbReference>
<gene>
    <name evidence="2" type="ORF">LTR36_002803</name>
</gene>
<dbReference type="InterPro" id="IPR021838">
    <property type="entry name" value="DUF3431"/>
</dbReference>
<feature type="transmembrane region" description="Helical" evidence="1">
    <location>
        <begin position="6"/>
        <end position="29"/>
    </location>
</feature>
<reference evidence="2 3" key="1">
    <citation type="submission" date="2021-11" db="EMBL/GenBank/DDBJ databases">
        <title>Black yeast isolated from Biological Soil Crust.</title>
        <authorList>
            <person name="Kurbessoian T."/>
        </authorList>
    </citation>
    <scope>NUCLEOTIDE SEQUENCE [LARGE SCALE GENOMIC DNA]</scope>
    <source>
        <strain evidence="2 3">CCFEE 5522</strain>
    </source>
</reference>
<evidence type="ECO:0000313" key="2">
    <source>
        <dbReference type="EMBL" id="KAK4545453.1"/>
    </source>
</evidence>